<accession>A0A7Y9IBZ8</accession>
<organism evidence="4 5">
    <name type="scientific">Microlunatus parietis</name>
    <dbReference type="NCBI Taxonomy" id="682979"/>
    <lineage>
        <taxon>Bacteria</taxon>
        <taxon>Bacillati</taxon>
        <taxon>Actinomycetota</taxon>
        <taxon>Actinomycetes</taxon>
        <taxon>Propionibacteriales</taxon>
        <taxon>Propionibacteriaceae</taxon>
        <taxon>Microlunatus</taxon>
    </lineage>
</organism>
<dbReference type="PANTHER" id="PTHR33608:SF14">
    <property type="entry name" value="POSSIBLE CONSERVED SECRETED PROTEIN"/>
    <property type="match status" value="1"/>
</dbReference>
<keyword evidence="2" id="KW-1133">Transmembrane helix</keyword>
<protein>
    <submittedName>
        <fullName evidence="4">Uncharacterized protein (DUF58 family)</fullName>
    </submittedName>
</protein>
<evidence type="ECO:0000256" key="2">
    <source>
        <dbReference type="SAM" id="Phobius"/>
    </source>
</evidence>
<dbReference type="AlphaFoldDB" id="A0A7Y9IBZ8"/>
<keyword evidence="2" id="KW-0472">Membrane</keyword>
<evidence type="ECO:0000313" key="4">
    <source>
        <dbReference type="EMBL" id="NYE74037.1"/>
    </source>
</evidence>
<gene>
    <name evidence="4" type="ORF">BKA15_005366</name>
</gene>
<reference evidence="4 5" key="1">
    <citation type="submission" date="2020-07" db="EMBL/GenBank/DDBJ databases">
        <title>Sequencing the genomes of 1000 actinobacteria strains.</title>
        <authorList>
            <person name="Klenk H.-P."/>
        </authorList>
    </citation>
    <scope>NUCLEOTIDE SEQUENCE [LARGE SCALE GENOMIC DNA]</scope>
    <source>
        <strain evidence="4 5">DSM 22083</strain>
    </source>
</reference>
<dbReference type="InterPro" id="IPR002881">
    <property type="entry name" value="DUF58"/>
</dbReference>
<sequence length="467" mass="51030">MTVLSRDDPPARERARPAPTLPPRLSLAAGLSLPVAVGLIMLALLAGRPDLVTFALPVVLFVLWGWLGRPASPGRLELRADDQQPAPGVIPARMIMEPAGELIMVRVNAPGHRPREAVLDALRLEDHDHGVGIAMETVRTGRRDLFWVEWYEAGAAGVTRTEPEQVGPVAITVLPGLQRLSLVPLPFRLQGLTGPHSWRRAGDGGELHDVRPFAPGDRLRRIDWRVTARRAADRTGGRGPAQLTELYVRRTYATADACVMLVLDSRDEIGPVVSSWGDATEVREDQATSLDIARVAALSIADRYLSGGDRVGLEDLGRMQRPVRPAGGQHQARRLALHLALAAPLGEPGRRERVPRLPSGSMIVLCSTFLDDDVARIAVDWHRTGHRVVAVDVLPRPVTRDLGDRGRTAYRMIMLERVLRFRGLARAGIELVRWDPRPAGAELGGSAGEPVPADAALTALSRIRRRR</sequence>
<proteinExistence type="predicted"/>
<feature type="transmembrane region" description="Helical" evidence="2">
    <location>
        <begin position="25"/>
        <end position="44"/>
    </location>
</feature>
<evidence type="ECO:0000313" key="5">
    <source>
        <dbReference type="Proteomes" id="UP000569914"/>
    </source>
</evidence>
<dbReference type="Pfam" id="PF01882">
    <property type="entry name" value="DUF58"/>
    <property type="match status" value="1"/>
</dbReference>
<feature type="domain" description="DUF58" evidence="3">
    <location>
        <begin position="209"/>
        <end position="394"/>
    </location>
</feature>
<dbReference type="Proteomes" id="UP000569914">
    <property type="component" value="Unassembled WGS sequence"/>
</dbReference>
<dbReference type="EMBL" id="JACCBU010000001">
    <property type="protein sequence ID" value="NYE74037.1"/>
    <property type="molecule type" value="Genomic_DNA"/>
</dbReference>
<comment type="caution">
    <text evidence="4">The sequence shown here is derived from an EMBL/GenBank/DDBJ whole genome shotgun (WGS) entry which is preliminary data.</text>
</comment>
<feature type="region of interest" description="Disordered" evidence="1">
    <location>
        <begin position="1"/>
        <end position="20"/>
    </location>
</feature>
<evidence type="ECO:0000259" key="3">
    <source>
        <dbReference type="Pfam" id="PF01882"/>
    </source>
</evidence>
<evidence type="ECO:0000256" key="1">
    <source>
        <dbReference type="SAM" id="MobiDB-lite"/>
    </source>
</evidence>
<feature type="compositionally biased region" description="Basic and acidic residues" evidence="1">
    <location>
        <begin position="1"/>
        <end position="16"/>
    </location>
</feature>
<keyword evidence="2" id="KW-0812">Transmembrane</keyword>
<dbReference type="PANTHER" id="PTHR33608">
    <property type="entry name" value="BLL2464 PROTEIN"/>
    <property type="match status" value="1"/>
</dbReference>
<name>A0A7Y9IBZ8_9ACTN</name>
<keyword evidence="5" id="KW-1185">Reference proteome</keyword>
<dbReference type="RefSeq" id="WP_179756042.1">
    <property type="nucleotide sequence ID" value="NZ_JACCBU010000001.1"/>
</dbReference>
<feature type="transmembrane region" description="Helical" evidence="2">
    <location>
        <begin position="51"/>
        <end position="67"/>
    </location>
</feature>